<comment type="caution">
    <text evidence="2">The sequence shown here is derived from an EMBL/GenBank/DDBJ whole genome shotgun (WGS) entry which is preliminary data.</text>
</comment>
<organism evidence="2 3">
    <name type="scientific">Desulfotignum phosphitoxidans DSM 13687</name>
    <dbReference type="NCBI Taxonomy" id="1286635"/>
    <lineage>
        <taxon>Bacteria</taxon>
        <taxon>Pseudomonadati</taxon>
        <taxon>Thermodesulfobacteriota</taxon>
        <taxon>Desulfobacteria</taxon>
        <taxon>Desulfobacterales</taxon>
        <taxon>Desulfobacteraceae</taxon>
        <taxon>Desulfotignum</taxon>
    </lineage>
</organism>
<proteinExistence type="predicted"/>
<gene>
    <name evidence="2" type="ORF">Dpo_14c00290</name>
</gene>
<feature type="region of interest" description="Disordered" evidence="1">
    <location>
        <begin position="1"/>
        <end position="40"/>
    </location>
</feature>
<feature type="compositionally biased region" description="Basic and acidic residues" evidence="1">
    <location>
        <begin position="1"/>
        <end position="10"/>
    </location>
</feature>
<name>S0G1F6_9BACT</name>
<evidence type="ECO:0000313" key="2">
    <source>
        <dbReference type="EMBL" id="EMS77546.1"/>
    </source>
</evidence>
<dbReference type="AlphaFoldDB" id="S0G1F6"/>
<dbReference type="RefSeq" id="WP_006968443.1">
    <property type="nucleotide sequence ID" value="NZ_APJX01000014.1"/>
</dbReference>
<dbReference type="EMBL" id="APJX01000014">
    <property type="protein sequence ID" value="EMS77546.1"/>
    <property type="molecule type" value="Genomic_DNA"/>
</dbReference>
<protein>
    <submittedName>
        <fullName evidence="2">Uncharacterized protein</fullName>
    </submittedName>
</protein>
<reference evidence="2 3" key="1">
    <citation type="journal article" date="2013" name="Genome Announc.">
        <title>Draft Genome Sequence of Desulfotignum phosphitoxidans DSM 13687 Strain FiPS-3.</title>
        <authorList>
            <person name="Poehlein A."/>
            <person name="Daniel R."/>
            <person name="Simeonova D.D."/>
        </authorList>
    </citation>
    <scope>NUCLEOTIDE SEQUENCE [LARGE SCALE GENOMIC DNA]</scope>
    <source>
        <strain evidence="2 3">DSM 13687</strain>
    </source>
</reference>
<accession>S0G1F6</accession>
<feature type="compositionally biased region" description="Polar residues" evidence="1">
    <location>
        <begin position="28"/>
        <end position="37"/>
    </location>
</feature>
<evidence type="ECO:0000313" key="3">
    <source>
        <dbReference type="Proteomes" id="UP000014216"/>
    </source>
</evidence>
<sequence length="177" mass="20004">MLKPIKDTKTLKSYSQPPKAPFDEDQGLSGTISTFPSSPLDIPTATFERNLKRRQENHQALIQWIKKTLEPDIHYGHIHGNQQCPYAKAGMPQLCSDFSHFSMMTLYKPGAEMILSALGLFVYYPNLFQYKLACLHRQEITTIVLKCELKAQNGKIIGEGIGARQHTPGQLESQFKP</sequence>
<keyword evidence="3" id="KW-1185">Reference proteome</keyword>
<evidence type="ECO:0000256" key="1">
    <source>
        <dbReference type="SAM" id="MobiDB-lite"/>
    </source>
</evidence>
<dbReference type="Proteomes" id="UP000014216">
    <property type="component" value="Unassembled WGS sequence"/>
</dbReference>